<dbReference type="SUPFAM" id="SSF47336">
    <property type="entry name" value="ACP-like"/>
    <property type="match status" value="1"/>
</dbReference>
<evidence type="ECO:0000256" key="1">
    <source>
        <dbReference type="ARBA" id="ARBA00004924"/>
    </source>
</evidence>
<dbReference type="PANTHER" id="PTHR43540:SF3">
    <property type="entry name" value="ENTEROBACTIN SYNTHASE COMPONENT B"/>
    <property type="match status" value="1"/>
</dbReference>
<dbReference type="EC" id="3.3.2.1" evidence="2"/>
<evidence type="ECO:0000313" key="7">
    <source>
        <dbReference type="EMBL" id="AAG31129.1"/>
    </source>
</evidence>
<gene>
    <name evidence="7" type="primary">mxcF</name>
</gene>
<evidence type="ECO:0000256" key="2">
    <source>
        <dbReference type="ARBA" id="ARBA00012100"/>
    </source>
</evidence>
<dbReference type="InterPro" id="IPR009081">
    <property type="entry name" value="PP-bd_ACP"/>
</dbReference>
<evidence type="ECO:0000256" key="3">
    <source>
        <dbReference type="ARBA" id="ARBA00022801"/>
    </source>
</evidence>
<dbReference type="PROSITE" id="PS50075">
    <property type="entry name" value="CARRIER"/>
    <property type="match status" value="1"/>
</dbReference>
<dbReference type="EMBL" id="AF299336">
    <property type="protein sequence ID" value="AAG31129.1"/>
    <property type="molecule type" value="Genomic_DNA"/>
</dbReference>
<organism evidence="7">
    <name type="scientific">Stigmatella aurantiaca</name>
    <dbReference type="NCBI Taxonomy" id="41"/>
    <lineage>
        <taxon>Bacteria</taxon>
        <taxon>Pseudomonadati</taxon>
        <taxon>Myxococcota</taxon>
        <taxon>Myxococcia</taxon>
        <taxon>Myxococcales</taxon>
        <taxon>Cystobacterineae</taxon>
        <taxon>Archangiaceae</taxon>
        <taxon>Stigmatella</taxon>
    </lineage>
</organism>
<accession>Q9F637</accession>
<name>Q9F637_STIAU</name>
<feature type="modified residue" description="O-(pantetheine 4'-phosphoryl)serine" evidence="5">
    <location>
        <position position="253"/>
    </location>
</feature>
<reference evidence="7" key="1">
    <citation type="journal article" date="2000" name="Eur. J. Biochem.">
        <title>The myxochelin iron transport regulon of the myxobacterium Stigmatella aurantiaca Sg a15.</title>
        <authorList>
            <person name="Silakowski B."/>
            <person name="Kunze B."/>
            <person name="Nordsiek G."/>
            <person name="Blocker H."/>
            <person name="Hofle G."/>
            <person name="Muller R."/>
        </authorList>
    </citation>
    <scope>NUCLEOTIDE SEQUENCE</scope>
    <source>
        <strain evidence="7">Sg a15</strain>
    </source>
</reference>
<dbReference type="InterPro" id="IPR036380">
    <property type="entry name" value="Isochorismatase-like_sf"/>
</dbReference>
<dbReference type="Gene3D" id="1.10.1200.10">
    <property type="entry name" value="ACP-like"/>
    <property type="match status" value="1"/>
</dbReference>
<dbReference type="AlphaFoldDB" id="Q9F637"/>
<dbReference type="Gene3D" id="3.40.50.850">
    <property type="entry name" value="Isochorismatase-like"/>
    <property type="match status" value="1"/>
</dbReference>
<feature type="domain" description="Carrier" evidence="6">
    <location>
        <begin position="217"/>
        <end position="292"/>
    </location>
</feature>
<dbReference type="InterPro" id="IPR000868">
    <property type="entry name" value="Isochorismatase-like_dom"/>
</dbReference>
<evidence type="ECO:0000259" key="6">
    <source>
        <dbReference type="PROSITE" id="PS50075"/>
    </source>
</evidence>
<dbReference type="InterPro" id="IPR036736">
    <property type="entry name" value="ACP-like_sf"/>
</dbReference>
<proteinExistence type="predicted"/>
<comment type="cofactor">
    <cofactor evidence="5">
        <name>pantetheine 4'-phosphate</name>
        <dbReference type="ChEBI" id="CHEBI:47942"/>
    </cofactor>
    <text evidence="5">Binds 1 phosphopantetheine covalently.</text>
</comment>
<protein>
    <recommendedName>
        <fullName evidence="2">isochorismatase</fullName>
        <ecNumber evidence="2">3.3.2.1</ecNumber>
    </recommendedName>
</protein>
<dbReference type="InterPro" id="IPR016291">
    <property type="entry name" value="Isochorismatase"/>
</dbReference>
<dbReference type="Pfam" id="PF00550">
    <property type="entry name" value="PP-binding"/>
    <property type="match status" value="1"/>
</dbReference>
<dbReference type="GO" id="GO:0008908">
    <property type="term" value="F:isochorismatase activity"/>
    <property type="evidence" value="ECO:0007669"/>
    <property type="project" value="UniProtKB-EC"/>
</dbReference>
<evidence type="ECO:0000256" key="4">
    <source>
        <dbReference type="ARBA" id="ARBA00048590"/>
    </source>
</evidence>
<evidence type="ECO:0000256" key="5">
    <source>
        <dbReference type="PIRSR" id="PIRSR001111-50"/>
    </source>
</evidence>
<keyword evidence="3" id="KW-0378">Hydrolase</keyword>
<dbReference type="PANTHER" id="PTHR43540">
    <property type="entry name" value="PEROXYUREIDOACRYLATE/UREIDOACRYLATE AMIDOHYDROLASE-RELATED"/>
    <property type="match status" value="1"/>
</dbReference>
<keyword evidence="5" id="KW-0597">Phosphoprotein</keyword>
<comment type="catalytic activity">
    <reaction evidence="4">
        <text>isochorismate + H2O = (2S,3S)-2,3-dihydroxy-2,3-dihydrobenzoate + pyruvate</text>
        <dbReference type="Rhea" id="RHEA:11112"/>
        <dbReference type="ChEBI" id="CHEBI:15361"/>
        <dbReference type="ChEBI" id="CHEBI:15377"/>
        <dbReference type="ChEBI" id="CHEBI:29780"/>
        <dbReference type="ChEBI" id="CHEBI:58764"/>
        <dbReference type="EC" id="3.3.2.1"/>
    </reaction>
</comment>
<sequence length="311" mass="34338">MALPAIAPYRMPSAADLPTNKVSWTPDPQRAVLLIHDMQRYFVDAFTSGASPVTELVANIRQLRQHCISVGIPVVYSAQPGGQTPEQRGLLLDFWGAGINGGPHQKQIIDALTPAEGDIVLTKWRYSAFNRTQLMDILRQSKRNQLIVCGIYAHIGCLQTASEAFMNEVQPFFVADGVADFSWENHQMALNYAARLCAVTTTTQQLIDQLRPQATRGGVPLSRQQVRADVIEMLQQDAALGDDENLLECGLDSIRLMTLVERWRNAGTEVTFVELAERPTLGDWYSMLTSIAQPPPVEVAAALQRGVRPTA</sequence>
<dbReference type="SUPFAM" id="SSF52499">
    <property type="entry name" value="Isochorismatase-like hydrolases"/>
    <property type="match status" value="1"/>
</dbReference>
<dbReference type="Pfam" id="PF00857">
    <property type="entry name" value="Isochorismatase"/>
    <property type="match status" value="1"/>
</dbReference>
<comment type="pathway">
    <text evidence="1">Siderophore biosynthesis.</text>
</comment>
<dbReference type="PIRSF" id="PIRSF001111">
    <property type="entry name" value="Isochorismatase"/>
    <property type="match status" value="1"/>
</dbReference>
<dbReference type="PRINTS" id="PR01398">
    <property type="entry name" value="ISCHRISMTASE"/>
</dbReference>
<dbReference type="InterPro" id="IPR050272">
    <property type="entry name" value="Isochorismatase-like_hydrls"/>
</dbReference>
<keyword evidence="5" id="KW-0596">Phosphopantetheine</keyword>